<reference evidence="1" key="1">
    <citation type="submission" date="2023-06" db="EMBL/GenBank/DDBJ databases">
        <title>Robiginitalea aurantiacus sp. nov. and Algoriphagus sediminis sp. nov., isolated from coastal sediment.</title>
        <authorList>
            <person name="Zhou Z.Y."/>
            <person name="An J."/>
            <person name="Jia Y.W."/>
            <person name="Du Z.J."/>
        </authorList>
    </citation>
    <scope>NUCLEOTIDE SEQUENCE</scope>
    <source>
        <strain evidence="1">C2-7</strain>
    </source>
</reference>
<dbReference type="PANTHER" id="PTHR30605:SF0">
    <property type="entry name" value="ANHYDRO-N-ACETYLMURAMIC ACID KINASE"/>
    <property type="match status" value="1"/>
</dbReference>
<evidence type="ECO:0000313" key="1">
    <source>
        <dbReference type="EMBL" id="MDN3203856.1"/>
    </source>
</evidence>
<dbReference type="InterPro" id="IPR043129">
    <property type="entry name" value="ATPase_NBD"/>
</dbReference>
<accession>A0ABT7YBF1</accession>
<keyword evidence="1" id="KW-0808">Transferase</keyword>
<evidence type="ECO:0000313" key="2">
    <source>
        <dbReference type="Proteomes" id="UP001171916"/>
    </source>
</evidence>
<dbReference type="Gene3D" id="3.30.420.40">
    <property type="match status" value="2"/>
</dbReference>
<dbReference type="InterPro" id="IPR005338">
    <property type="entry name" value="Anhydro_N_Ac-Mur_kinase"/>
</dbReference>
<dbReference type="SUPFAM" id="SSF53067">
    <property type="entry name" value="Actin-like ATPase domain"/>
    <property type="match status" value="1"/>
</dbReference>
<keyword evidence="1" id="KW-0418">Kinase</keyword>
<keyword evidence="2" id="KW-1185">Reference proteome</keyword>
<dbReference type="EMBL" id="JAUEPH010000003">
    <property type="protein sequence ID" value="MDN3203856.1"/>
    <property type="molecule type" value="Genomic_DNA"/>
</dbReference>
<dbReference type="GO" id="GO:0016301">
    <property type="term" value="F:kinase activity"/>
    <property type="evidence" value="ECO:0007669"/>
    <property type="project" value="UniProtKB-KW"/>
</dbReference>
<sequence>MEKYSVIGLMSGTSGDGLDIAYCHFAKSDKWSYEILKSETVEFPSALKTQLMSAHKLPSSDLMSLDVTLGKWMGKEVKNFCQNLKTKPTAVCSHGHTVFHQPEKGLSLQIGNGWWLAQNSELPAINDFRMLDISLGGQGAPLVPLGDKLLFHEYDFCVNLGGISNISMDVNGSRKAFDCTPFNGLLNLFAQKLGAEYDKDGNWAREGNVDRQLLENLNSLDYYQKSGAKSLGREDLESDFLPIISERGLNVKDILATLVEHYAIQISQIIRKYAAKENPKILLSGGGAYNKFFVERLSRNLQNTYEIILPDKEVIEFKEALIFGFLGVLKMRGENNCLSSVTGAKEDSCGGTWYDYRPS</sequence>
<dbReference type="Pfam" id="PF03702">
    <property type="entry name" value="AnmK"/>
    <property type="match status" value="1"/>
</dbReference>
<comment type="caution">
    <text evidence="1">The sequence shown here is derived from an EMBL/GenBank/DDBJ whole genome shotgun (WGS) entry which is preliminary data.</text>
</comment>
<gene>
    <name evidence="1" type="ORF">QVH07_06830</name>
</gene>
<dbReference type="RefSeq" id="WP_289999414.1">
    <property type="nucleotide sequence ID" value="NZ_JAUEPH010000003.1"/>
</dbReference>
<name>A0ABT7YBF1_9BACT</name>
<dbReference type="Proteomes" id="UP001171916">
    <property type="component" value="Unassembled WGS sequence"/>
</dbReference>
<organism evidence="1 2">
    <name type="scientific">Algoriphagus sediminis</name>
    <dbReference type="NCBI Taxonomy" id="3057113"/>
    <lineage>
        <taxon>Bacteria</taxon>
        <taxon>Pseudomonadati</taxon>
        <taxon>Bacteroidota</taxon>
        <taxon>Cytophagia</taxon>
        <taxon>Cytophagales</taxon>
        <taxon>Cyclobacteriaceae</taxon>
        <taxon>Algoriphagus</taxon>
    </lineage>
</organism>
<dbReference type="PANTHER" id="PTHR30605">
    <property type="entry name" value="ANHYDRO-N-ACETYLMURAMIC ACID KINASE"/>
    <property type="match status" value="1"/>
</dbReference>
<proteinExistence type="predicted"/>
<protein>
    <submittedName>
        <fullName evidence="1">Anhydro-N-acetylmuramic acid kinase</fullName>
    </submittedName>
</protein>